<evidence type="ECO:0008006" key="3">
    <source>
        <dbReference type="Google" id="ProtNLM"/>
    </source>
</evidence>
<dbReference type="AlphaFoldDB" id="A0AA36JR27"/>
<evidence type="ECO:0000313" key="1">
    <source>
        <dbReference type="EMBL" id="CAJ1410204.1"/>
    </source>
</evidence>
<keyword evidence="2" id="KW-1185">Reference proteome</keyword>
<protein>
    <recommendedName>
        <fullName evidence="3">DUF3987 domain-containing protein</fullName>
    </recommendedName>
</protein>
<reference evidence="1" key="1">
    <citation type="submission" date="2023-08" db="EMBL/GenBank/DDBJ databases">
        <authorList>
            <person name="Chen Y."/>
            <person name="Shah S."/>
            <person name="Dougan E. K."/>
            <person name="Thang M."/>
            <person name="Chan C."/>
        </authorList>
    </citation>
    <scope>NUCLEOTIDE SEQUENCE</scope>
</reference>
<comment type="caution">
    <text evidence="1">The sequence shown here is derived from an EMBL/GenBank/DDBJ whole genome shotgun (WGS) entry which is preliminary data.</text>
</comment>
<accession>A0AA36JR27</accession>
<name>A0AA36JR27_9DINO</name>
<organism evidence="1 2">
    <name type="scientific">Effrenium voratum</name>
    <dbReference type="NCBI Taxonomy" id="2562239"/>
    <lineage>
        <taxon>Eukaryota</taxon>
        <taxon>Sar</taxon>
        <taxon>Alveolata</taxon>
        <taxon>Dinophyceae</taxon>
        <taxon>Suessiales</taxon>
        <taxon>Symbiodiniaceae</taxon>
        <taxon>Effrenium</taxon>
    </lineage>
</organism>
<gene>
    <name evidence="1" type="ORF">EVOR1521_LOCUS31100</name>
</gene>
<proteinExistence type="predicted"/>
<dbReference type="EMBL" id="CAUJNA010003808">
    <property type="protein sequence ID" value="CAJ1410204.1"/>
    <property type="molecule type" value="Genomic_DNA"/>
</dbReference>
<dbReference type="Proteomes" id="UP001178507">
    <property type="component" value="Unassembled WGS sequence"/>
</dbReference>
<evidence type="ECO:0000313" key="2">
    <source>
        <dbReference type="Proteomes" id="UP001178507"/>
    </source>
</evidence>
<sequence>MLERVTASKNTLVEVGDDSAFDINLLAPAPIITAVQTMCKAQGWCAEAALQGLFTVTGWLEHVDTRIQISEGEEHARTPLAAFFGSRASNRKSSMHKWLLQELLDIDTLPHGVKGSAAIATDATIKGHRNNLYNYRRSGLSSTELSETYKTSWTDPSIPQAKLAAKSLINKLVHSERDASLTGAMVDDNSNYSFYHWIIGHVQPLSEVLSLRKGAEVGFPKRFHIVVKGMKPATIPEQECLESKQFLADFIVFMAERATQGDEPNKGATVTCDEFAAGWLRFLRLRAGLGFEDKPIGIRDIQYGIHPWCRQLEFYSGLVVAADKAGAEATSTGPAQGQDASHLCMKWVLQSTPSTTEEQSTKDVRKKLKGRLQALCDRGAKGDRKKKVNGPANTLPQAVRDLASHSLLDIVPGQGGGRATLTFRKRKWSDITDCQDSRDMCKSLRVGSELFP</sequence>